<accession>A0ABW5AN08</accession>
<reference evidence="2" key="1">
    <citation type="journal article" date="2019" name="Int. J. Syst. Evol. Microbiol.">
        <title>The Global Catalogue of Microorganisms (GCM) 10K type strain sequencing project: providing services to taxonomists for standard genome sequencing and annotation.</title>
        <authorList>
            <consortium name="The Broad Institute Genomics Platform"/>
            <consortium name="The Broad Institute Genome Sequencing Center for Infectious Disease"/>
            <person name="Wu L."/>
            <person name="Ma J."/>
        </authorList>
    </citation>
    <scope>NUCLEOTIDE SEQUENCE [LARGE SCALE GENOMIC DNA]</scope>
    <source>
        <strain evidence="2">CGMCC 1.6774</strain>
    </source>
</reference>
<dbReference type="Proteomes" id="UP001597314">
    <property type="component" value="Unassembled WGS sequence"/>
</dbReference>
<organism evidence="1 2">
    <name type="scientific">Rhodoplanes azumiensis</name>
    <dbReference type="NCBI Taxonomy" id="1897628"/>
    <lineage>
        <taxon>Bacteria</taxon>
        <taxon>Pseudomonadati</taxon>
        <taxon>Pseudomonadota</taxon>
        <taxon>Alphaproteobacteria</taxon>
        <taxon>Hyphomicrobiales</taxon>
        <taxon>Nitrobacteraceae</taxon>
        <taxon>Rhodoplanes</taxon>
    </lineage>
</organism>
<keyword evidence="2" id="KW-1185">Reference proteome</keyword>
<protein>
    <submittedName>
        <fullName evidence="1">TIGR04255 family protein</fullName>
    </submittedName>
</protein>
<evidence type="ECO:0000313" key="1">
    <source>
        <dbReference type="EMBL" id="MFD2184344.1"/>
    </source>
</evidence>
<name>A0ABW5AN08_9BRAD</name>
<dbReference type="InterPro" id="IPR026349">
    <property type="entry name" value="CHP04255"/>
</dbReference>
<evidence type="ECO:0000313" key="2">
    <source>
        <dbReference type="Proteomes" id="UP001597314"/>
    </source>
</evidence>
<comment type="caution">
    <text evidence="1">The sequence shown here is derived from an EMBL/GenBank/DDBJ whole genome shotgun (WGS) entry which is preliminary data.</text>
</comment>
<proteinExistence type="predicted"/>
<gene>
    <name evidence="1" type="ORF">ACFSOX_19495</name>
</gene>
<dbReference type="NCBIfam" id="TIGR04255">
    <property type="entry name" value="sporadTIGR04255"/>
    <property type="match status" value="1"/>
</dbReference>
<dbReference type="RefSeq" id="WP_378479488.1">
    <property type="nucleotide sequence ID" value="NZ_JBHUIW010000027.1"/>
</dbReference>
<sequence>MSNRPEDLPDFTTPPLNEVVLGVQYNTPRGYQQIFAGEVWSLFRDKFPFVEELPPIPPMFETFGLPQTGRINFGIVTGASHDRFWFLAPRKEQLIQFQNDRLLHNWRKIEGQDNQYPRYETIVSDFERELLSLEKYFEKFDTKTLHITQCEISYINRIIAVDKADLRPSEWLRIIDQEPFQPDDFSSTFRKTIRGSDGRPQGRLICEANTAVTESGALFVVLTLTARGAPEGHSIAAAIDFLNRGREIIVRQFTEITTDSAHHHWGRVR</sequence>
<dbReference type="EMBL" id="JBHUIW010000027">
    <property type="protein sequence ID" value="MFD2184344.1"/>
    <property type="molecule type" value="Genomic_DNA"/>
</dbReference>